<organism evidence="6 7">
    <name type="scientific">Pyrocoelia pectoralis</name>
    <dbReference type="NCBI Taxonomy" id="417401"/>
    <lineage>
        <taxon>Eukaryota</taxon>
        <taxon>Metazoa</taxon>
        <taxon>Ecdysozoa</taxon>
        <taxon>Arthropoda</taxon>
        <taxon>Hexapoda</taxon>
        <taxon>Insecta</taxon>
        <taxon>Pterygota</taxon>
        <taxon>Neoptera</taxon>
        <taxon>Endopterygota</taxon>
        <taxon>Coleoptera</taxon>
        <taxon>Polyphaga</taxon>
        <taxon>Elateriformia</taxon>
        <taxon>Elateroidea</taxon>
        <taxon>Lampyridae</taxon>
        <taxon>Lampyrinae</taxon>
        <taxon>Pyrocoelia</taxon>
    </lineage>
</organism>
<comment type="similarity">
    <text evidence="1">Belongs to the glycosyl hydrolase 35 family.</text>
</comment>
<keyword evidence="4" id="KW-0812">Transmembrane</keyword>
<evidence type="ECO:0000256" key="2">
    <source>
        <dbReference type="ARBA" id="ARBA00022801"/>
    </source>
</evidence>
<feature type="domain" description="Glycoside hydrolase 35 catalytic" evidence="5">
    <location>
        <begin position="27"/>
        <end position="231"/>
    </location>
</feature>
<evidence type="ECO:0000313" key="7">
    <source>
        <dbReference type="Proteomes" id="UP001329430"/>
    </source>
</evidence>
<feature type="transmembrane region" description="Helical" evidence="4">
    <location>
        <begin position="154"/>
        <end position="178"/>
    </location>
</feature>
<keyword evidence="2" id="KW-0378">Hydrolase</keyword>
<dbReference type="EMBL" id="JAVRBK010000001">
    <property type="protein sequence ID" value="KAK5649401.1"/>
    <property type="molecule type" value="Genomic_DNA"/>
</dbReference>
<comment type="caution">
    <text evidence="6">The sequence shown here is derived from an EMBL/GenBank/DDBJ whole genome shotgun (WGS) entry which is preliminary data.</text>
</comment>
<sequence length="320" mass="36871">MTTLPTLYDYYTAGGITTGLSATQNYFTLNNKNISLYSGSLHYFRVPQEYWRDRLRKMKAAGLNAVDTYVPWNLHEPEIGNYDFGHGGSDMQEFLNLETFLRTAQEEDLLAIVRPGPYICSEWEFGGLPSWLLREKDFEVRTSKPSFMKHVTRYFNVLLPILAALQFTLGGPIIAFQVENEYGAVKLWPFYDTDKVYLEQLRQLNINNGIVELMLTSDNVVLHGDGGTLPKHFLMDSFYLKPYLLGCMWMKYNHILLFQPFVAFTSEYSTKDSLFSPILYLAHFSFHGIAFRVLDADLHSEIRSNKTGAYEVGLQFDNFN</sequence>
<reference evidence="6 7" key="1">
    <citation type="journal article" date="2024" name="Insects">
        <title>An Improved Chromosome-Level Genome Assembly of the Firefly Pyrocoelia pectoralis.</title>
        <authorList>
            <person name="Fu X."/>
            <person name="Meyer-Rochow V.B."/>
            <person name="Ballantyne L."/>
            <person name="Zhu X."/>
        </authorList>
    </citation>
    <scope>NUCLEOTIDE SEQUENCE [LARGE SCALE GENOMIC DNA]</scope>
    <source>
        <strain evidence="6">XCY_ONT2</strain>
    </source>
</reference>
<evidence type="ECO:0000256" key="3">
    <source>
        <dbReference type="ARBA" id="ARBA00023295"/>
    </source>
</evidence>
<dbReference type="PANTHER" id="PTHR23421">
    <property type="entry name" value="BETA-GALACTOSIDASE RELATED"/>
    <property type="match status" value="1"/>
</dbReference>
<keyword evidence="3" id="KW-0326">Glycosidase</keyword>
<evidence type="ECO:0000313" key="6">
    <source>
        <dbReference type="EMBL" id="KAK5649401.1"/>
    </source>
</evidence>
<dbReference type="InterPro" id="IPR031330">
    <property type="entry name" value="Gly_Hdrlase_35_cat"/>
</dbReference>
<evidence type="ECO:0000256" key="1">
    <source>
        <dbReference type="ARBA" id="ARBA00009809"/>
    </source>
</evidence>
<protein>
    <recommendedName>
        <fullName evidence="5">Glycoside hydrolase 35 catalytic domain-containing protein</fullName>
    </recommendedName>
</protein>
<dbReference type="InterPro" id="IPR019801">
    <property type="entry name" value="Glyco_hydro_35_CS"/>
</dbReference>
<name>A0AAN7ZVT1_9COLE</name>
<dbReference type="InterPro" id="IPR017853">
    <property type="entry name" value="GH"/>
</dbReference>
<dbReference type="PROSITE" id="PS01182">
    <property type="entry name" value="GLYCOSYL_HYDROL_F35"/>
    <property type="match status" value="1"/>
</dbReference>
<dbReference type="Pfam" id="PF01301">
    <property type="entry name" value="Glyco_hydro_35"/>
    <property type="match status" value="1"/>
</dbReference>
<gene>
    <name evidence="6" type="ORF">RI129_000430</name>
</gene>
<dbReference type="AlphaFoldDB" id="A0AAN7ZVT1"/>
<evidence type="ECO:0000256" key="4">
    <source>
        <dbReference type="SAM" id="Phobius"/>
    </source>
</evidence>
<dbReference type="GO" id="GO:0004553">
    <property type="term" value="F:hydrolase activity, hydrolyzing O-glycosyl compounds"/>
    <property type="evidence" value="ECO:0007669"/>
    <property type="project" value="InterPro"/>
</dbReference>
<dbReference type="GO" id="GO:0005975">
    <property type="term" value="P:carbohydrate metabolic process"/>
    <property type="evidence" value="ECO:0007669"/>
    <property type="project" value="InterPro"/>
</dbReference>
<keyword evidence="7" id="KW-1185">Reference proteome</keyword>
<dbReference type="InterPro" id="IPR001944">
    <property type="entry name" value="Glycoside_Hdrlase_35"/>
</dbReference>
<dbReference type="Proteomes" id="UP001329430">
    <property type="component" value="Chromosome 1"/>
</dbReference>
<dbReference type="Gene3D" id="3.20.20.80">
    <property type="entry name" value="Glycosidases"/>
    <property type="match status" value="1"/>
</dbReference>
<evidence type="ECO:0000259" key="5">
    <source>
        <dbReference type="Pfam" id="PF01301"/>
    </source>
</evidence>
<dbReference type="SUPFAM" id="SSF51445">
    <property type="entry name" value="(Trans)glycosidases"/>
    <property type="match status" value="1"/>
</dbReference>
<dbReference type="PRINTS" id="PR00742">
    <property type="entry name" value="GLHYDRLASE35"/>
</dbReference>
<keyword evidence="4" id="KW-1133">Transmembrane helix</keyword>
<accession>A0AAN7ZVT1</accession>
<proteinExistence type="inferred from homology"/>
<keyword evidence="4" id="KW-0472">Membrane</keyword>